<dbReference type="InterPro" id="IPR009057">
    <property type="entry name" value="Homeodomain-like_sf"/>
</dbReference>
<dbReference type="EMBL" id="CAJOBA010071532">
    <property type="protein sequence ID" value="CAF4394572.1"/>
    <property type="molecule type" value="Genomic_DNA"/>
</dbReference>
<dbReference type="EMBL" id="CAJNOQ010043956">
    <property type="protein sequence ID" value="CAF1632090.1"/>
    <property type="molecule type" value="Genomic_DNA"/>
</dbReference>
<accession>A0A816D0T7</accession>
<dbReference type="SUPFAM" id="SSF46689">
    <property type="entry name" value="Homeodomain-like"/>
    <property type="match status" value="1"/>
</dbReference>
<dbReference type="Proteomes" id="UP000677228">
    <property type="component" value="Unassembled WGS sequence"/>
</dbReference>
<evidence type="ECO:0000313" key="5">
    <source>
        <dbReference type="EMBL" id="CAF4532129.1"/>
    </source>
</evidence>
<evidence type="ECO:0000313" key="3">
    <source>
        <dbReference type="EMBL" id="CAF1632090.1"/>
    </source>
</evidence>
<evidence type="ECO:0000259" key="1">
    <source>
        <dbReference type="Pfam" id="PF05225"/>
    </source>
</evidence>
<dbReference type="EMBL" id="CAJNOK010048129">
    <property type="protein sequence ID" value="CAF1590847.1"/>
    <property type="molecule type" value="Genomic_DNA"/>
</dbReference>
<reference evidence="3" key="1">
    <citation type="submission" date="2021-02" db="EMBL/GenBank/DDBJ databases">
        <authorList>
            <person name="Nowell W R."/>
        </authorList>
    </citation>
    <scope>NUCLEOTIDE SEQUENCE</scope>
</reference>
<dbReference type="Gene3D" id="1.10.10.60">
    <property type="entry name" value="Homeodomain-like"/>
    <property type="match status" value="1"/>
</dbReference>
<evidence type="ECO:0000313" key="2">
    <source>
        <dbReference type="EMBL" id="CAF1590847.1"/>
    </source>
</evidence>
<evidence type="ECO:0000313" key="4">
    <source>
        <dbReference type="EMBL" id="CAF4394572.1"/>
    </source>
</evidence>
<name>A0A816D0T7_9BILA</name>
<protein>
    <recommendedName>
        <fullName evidence="1">HTH psq-type domain-containing protein</fullName>
    </recommendedName>
</protein>
<dbReference type="EMBL" id="CAJOBC010111895">
    <property type="protein sequence ID" value="CAF4532129.1"/>
    <property type="molecule type" value="Genomic_DNA"/>
</dbReference>
<dbReference type="Proteomes" id="UP000681722">
    <property type="component" value="Unassembled WGS sequence"/>
</dbReference>
<dbReference type="AlphaFoldDB" id="A0A816D0T7"/>
<dbReference type="Proteomes" id="UP000663829">
    <property type="component" value="Unassembled WGS sequence"/>
</dbReference>
<evidence type="ECO:0000313" key="6">
    <source>
        <dbReference type="Proteomes" id="UP000663829"/>
    </source>
</evidence>
<gene>
    <name evidence="3" type="ORF">GPM918_LOCUS44408</name>
    <name evidence="2" type="ORF">OVA965_LOCUS41536</name>
    <name evidence="5" type="ORF">SRO942_LOCUS46246</name>
    <name evidence="4" type="ORF">TMI583_LOCUS43208</name>
</gene>
<organism evidence="3 6">
    <name type="scientific">Didymodactylos carnosus</name>
    <dbReference type="NCBI Taxonomy" id="1234261"/>
    <lineage>
        <taxon>Eukaryota</taxon>
        <taxon>Metazoa</taxon>
        <taxon>Spiralia</taxon>
        <taxon>Gnathifera</taxon>
        <taxon>Rotifera</taxon>
        <taxon>Eurotatoria</taxon>
        <taxon>Bdelloidea</taxon>
        <taxon>Philodinida</taxon>
        <taxon>Philodinidae</taxon>
        <taxon>Didymodactylos</taxon>
    </lineage>
</organism>
<dbReference type="InterPro" id="IPR007889">
    <property type="entry name" value="HTH_Psq"/>
</dbReference>
<dbReference type="GO" id="GO:0003677">
    <property type="term" value="F:DNA binding"/>
    <property type="evidence" value="ECO:0007669"/>
    <property type="project" value="InterPro"/>
</dbReference>
<dbReference type="OrthoDB" id="10031330at2759"/>
<feature type="domain" description="HTH psq-type" evidence="1">
    <location>
        <begin position="16"/>
        <end position="53"/>
    </location>
</feature>
<keyword evidence="6" id="KW-1185">Reference proteome</keyword>
<sequence length="121" mass="13889">MPRTYVKEGQGPRYSNEDFQNALVEITRSNNIRAAARKYNIPYTTLQIHYFAQGNHRGAGQPTHFTDLEEMFLVGAVTVLQEWGEPITTKQRIQMATYYAQELGKDKIFKIGKPTVEIITH</sequence>
<dbReference type="Proteomes" id="UP000682733">
    <property type="component" value="Unassembled WGS sequence"/>
</dbReference>
<proteinExistence type="predicted"/>
<comment type="caution">
    <text evidence="3">The sequence shown here is derived from an EMBL/GenBank/DDBJ whole genome shotgun (WGS) entry which is preliminary data.</text>
</comment>
<dbReference type="Pfam" id="PF05225">
    <property type="entry name" value="HTH_psq"/>
    <property type="match status" value="1"/>
</dbReference>